<dbReference type="PRINTS" id="PR00420">
    <property type="entry name" value="RNGMNOXGNASE"/>
</dbReference>
<reference evidence="7" key="1">
    <citation type="submission" date="2020-10" db="EMBL/GenBank/DDBJ databases">
        <title>Taxonomic study of unclassified bacteria belonging to the class Ktedonobacteria.</title>
        <authorList>
            <person name="Yabe S."/>
            <person name="Wang C.M."/>
            <person name="Zheng Y."/>
            <person name="Sakai Y."/>
            <person name="Cavaletti L."/>
            <person name="Monciardini P."/>
            <person name="Donadio S."/>
        </authorList>
    </citation>
    <scope>NUCLEOTIDE SEQUENCE</scope>
    <source>
        <strain evidence="7">SOSP1-1</strain>
    </source>
</reference>
<comment type="cofactor">
    <cofactor evidence="1">
        <name>FAD</name>
        <dbReference type="ChEBI" id="CHEBI:57692"/>
    </cofactor>
</comment>
<dbReference type="Gene3D" id="3.50.50.60">
    <property type="entry name" value="FAD/NAD(P)-binding domain"/>
    <property type="match status" value="1"/>
</dbReference>
<evidence type="ECO:0000256" key="3">
    <source>
        <dbReference type="ARBA" id="ARBA00022630"/>
    </source>
</evidence>
<protein>
    <recommendedName>
        <fullName evidence="9">FAD-binding domain-containing protein</fullName>
    </recommendedName>
</protein>
<dbReference type="Pfam" id="PF07976">
    <property type="entry name" value="Phe_hydrox_dim"/>
    <property type="match status" value="1"/>
</dbReference>
<dbReference type="GO" id="GO:0071949">
    <property type="term" value="F:FAD binding"/>
    <property type="evidence" value="ECO:0007669"/>
    <property type="project" value="InterPro"/>
</dbReference>
<dbReference type="SUPFAM" id="SSF51905">
    <property type="entry name" value="FAD/NAD(P)-binding domain"/>
    <property type="match status" value="1"/>
</dbReference>
<feature type="domain" description="FAD-binding" evidence="5">
    <location>
        <begin position="1"/>
        <end position="71"/>
    </location>
</feature>
<dbReference type="PANTHER" id="PTHR43004">
    <property type="entry name" value="TRK SYSTEM POTASSIUM UPTAKE PROTEIN"/>
    <property type="match status" value="1"/>
</dbReference>
<keyword evidence="3" id="KW-0285">Flavoprotein</keyword>
<evidence type="ECO:0000313" key="7">
    <source>
        <dbReference type="EMBL" id="GHO48646.1"/>
    </source>
</evidence>
<evidence type="ECO:0000256" key="4">
    <source>
        <dbReference type="ARBA" id="ARBA00022827"/>
    </source>
</evidence>
<dbReference type="PANTHER" id="PTHR43004:SF19">
    <property type="entry name" value="BINDING MONOOXYGENASE, PUTATIVE (JCVI)-RELATED"/>
    <property type="match status" value="1"/>
</dbReference>
<dbReference type="GO" id="GO:0016709">
    <property type="term" value="F:oxidoreductase activity, acting on paired donors, with incorporation or reduction of molecular oxygen, NAD(P)H as one donor, and incorporation of one atom of oxygen"/>
    <property type="evidence" value="ECO:0007669"/>
    <property type="project" value="UniProtKB-ARBA"/>
</dbReference>
<keyword evidence="4" id="KW-0274">FAD</keyword>
<evidence type="ECO:0000256" key="1">
    <source>
        <dbReference type="ARBA" id="ARBA00001974"/>
    </source>
</evidence>
<dbReference type="AlphaFoldDB" id="A0A8J3I738"/>
<dbReference type="InterPro" id="IPR002938">
    <property type="entry name" value="FAD-bd"/>
</dbReference>
<evidence type="ECO:0000259" key="6">
    <source>
        <dbReference type="Pfam" id="PF07976"/>
    </source>
</evidence>
<dbReference type="InterPro" id="IPR050641">
    <property type="entry name" value="RIFMO-like"/>
</dbReference>
<name>A0A8J3I738_9CHLR</name>
<evidence type="ECO:0000259" key="5">
    <source>
        <dbReference type="Pfam" id="PF01494"/>
    </source>
</evidence>
<accession>A0A8J3I738</accession>
<feature type="domain" description="Phenol hydroxylase-like C-terminal dimerisation" evidence="6">
    <location>
        <begin position="188"/>
        <end position="240"/>
    </location>
</feature>
<keyword evidence="8" id="KW-1185">Reference proteome</keyword>
<evidence type="ECO:0000256" key="2">
    <source>
        <dbReference type="ARBA" id="ARBA00007801"/>
    </source>
</evidence>
<dbReference type="Pfam" id="PF01494">
    <property type="entry name" value="FAD_binding_3"/>
    <property type="match status" value="1"/>
</dbReference>
<sequence length="244" mass="26548">MVDRYRNGRIFLVGDAAHVHSPAEGEGMQTGIQDAYNLGWEIASALRGAPDMLLDTYEDERLPIARQLLESTSARSQAFMRPSSITQTVTNVTTSKDAFADTTQLSIHYRGSTLACDLDEATIIRAGDRAPDAPGLHASNGMQVRLFDVFRGTHFTLLVFGCQLTLQLPDVPNDFLRIYTIVRPGERIAASDGALIDTSGHAHHTYGITNEALILVRPDGYIGLTGGSLDSDPIIDYLRGTTGR</sequence>
<gene>
    <name evidence="7" type="ORF">KSX_68090</name>
</gene>
<evidence type="ECO:0008006" key="9">
    <source>
        <dbReference type="Google" id="ProtNLM"/>
    </source>
</evidence>
<dbReference type="Gene3D" id="3.40.30.120">
    <property type="match status" value="1"/>
</dbReference>
<dbReference type="EMBL" id="BNJF01000004">
    <property type="protein sequence ID" value="GHO48646.1"/>
    <property type="molecule type" value="Genomic_DNA"/>
</dbReference>
<dbReference type="Proteomes" id="UP000612362">
    <property type="component" value="Unassembled WGS sequence"/>
</dbReference>
<comment type="similarity">
    <text evidence="2">Belongs to the PheA/TfdB FAD monooxygenase family.</text>
</comment>
<dbReference type="InterPro" id="IPR036188">
    <property type="entry name" value="FAD/NAD-bd_sf"/>
</dbReference>
<comment type="caution">
    <text evidence="7">The sequence shown here is derived from an EMBL/GenBank/DDBJ whole genome shotgun (WGS) entry which is preliminary data.</text>
</comment>
<organism evidence="7 8">
    <name type="scientific">Ktedonospora formicarum</name>
    <dbReference type="NCBI Taxonomy" id="2778364"/>
    <lineage>
        <taxon>Bacteria</taxon>
        <taxon>Bacillati</taxon>
        <taxon>Chloroflexota</taxon>
        <taxon>Ktedonobacteria</taxon>
        <taxon>Ktedonobacterales</taxon>
        <taxon>Ktedonobacteraceae</taxon>
        <taxon>Ktedonospora</taxon>
    </lineage>
</organism>
<dbReference type="InterPro" id="IPR036249">
    <property type="entry name" value="Thioredoxin-like_sf"/>
</dbReference>
<evidence type="ECO:0000313" key="8">
    <source>
        <dbReference type="Proteomes" id="UP000612362"/>
    </source>
</evidence>
<proteinExistence type="inferred from homology"/>
<dbReference type="SUPFAM" id="SSF52833">
    <property type="entry name" value="Thioredoxin-like"/>
    <property type="match status" value="1"/>
</dbReference>
<dbReference type="InterPro" id="IPR012941">
    <property type="entry name" value="Phe_hydrox_C_dim_dom"/>
</dbReference>